<dbReference type="EMBL" id="CAJVPT010007174">
    <property type="protein sequence ID" value="CAG8538418.1"/>
    <property type="molecule type" value="Genomic_DNA"/>
</dbReference>
<name>A0ACA9LMX4_9GLOM</name>
<dbReference type="Proteomes" id="UP000789525">
    <property type="component" value="Unassembled WGS sequence"/>
</dbReference>
<organism evidence="1 2">
    <name type="scientific">Acaulospora colombiana</name>
    <dbReference type="NCBI Taxonomy" id="27376"/>
    <lineage>
        <taxon>Eukaryota</taxon>
        <taxon>Fungi</taxon>
        <taxon>Fungi incertae sedis</taxon>
        <taxon>Mucoromycota</taxon>
        <taxon>Glomeromycotina</taxon>
        <taxon>Glomeromycetes</taxon>
        <taxon>Diversisporales</taxon>
        <taxon>Acaulosporaceae</taxon>
        <taxon>Acaulospora</taxon>
    </lineage>
</organism>
<evidence type="ECO:0000313" key="2">
    <source>
        <dbReference type="Proteomes" id="UP000789525"/>
    </source>
</evidence>
<accession>A0ACA9LMX4</accession>
<evidence type="ECO:0000313" key="1">
    <source>
        <dbReference type="EMBL" id="CAG8538418.1"/>
    </source>
</evidence>
<keyword evidence="2" id="KW-1185">Reference proteome</keyword>
<sequence>MDTNEYPEVTIDSLPYIDHEIGYEGMRAKVDKLVEQEMRKRSNSKRDQALNFPSNFEFFKNSPILATEYQRVQQGKAIVEMDTSRYKLSEPDNKEDVESWSKAVDNSKSQLQHQDLRLFNLELLQKYGANAWRLHNFQLEHELQQYQKTLEEYRQSILELNKQRKTEQAGSQIESLELKWTKMIGQTLQVEVACASLESELRQLKQREQELIAQLELVNQNDDDKVESQPNSEDEAEKEKEA</sequence>
<protein>
    <submittedName>
        <fullName evidence="1">15020_t:CDS:1</fullName>
    </submittedName>
</protein>
<gene>
    <name evidence="1" type="ORF">ACOLOM_LOCUS4371</name>
</gene>
<proteinExistence type="predicted"/>
<comment type="caution">
    <text evidence="1">The sequence shown here is derived from an EMBL/GenBank/DDBJ whole genome shotgun (WGS) entry which is preliminary data.</text>
</comment>
<reference evidence="1" key="1">
    <citation type="submission" date="2021-06" db="EMBL/GenBank/DDBJ databases">
        <authorList>
            <person name="Kallberg Y."/>
            <person name="Tangrot J."/>
            <person name="Rosling A."/>
        </authorList>
    </citation>
    <scope>NUCLEOTIDE SEQUENCE</scope>
    <source>
        <strain evidence="1">CL356</strain>
    </source>
</reference>